<dbReference type="PRINTS" id="PR00621">
    <property type="entry name" value="HISTONEH2B"/>
</dbReference>
<sequence>MEARLHRGNPINSLEGRRQHSEFLRVFTMPLKPSTKEANKAVKGATKAAKGAKKAAKSHKASRVEDMKKKHRRKESYLVYIYSVLKLVHPEFGVSSKAMSIMNSFVNDVFERIAAEASRLEHYNKRDTISSREIQTAVRLILPGELANYAVLEGIKAVNADSIKAYSGNMMKKAFYVRFFQHIHIIVERIMKKELEMRWFSTYVPFASKCATSMLIDIARASHIFVTAPFPTGWRYAYLYTALSPRVKAIVHLTARLSERRSRGKVVKQTQDVVRAVQIPTGTKIVAGKSSSSNDAKADEYYGQCRNHMRRRGGFRGNADVGIAWDLYYKTVSKYGPFIWAASTPEMPNRHSRHFVYVQK</sequence>
<dbReference type="GO" id="GO:0003677">
    <property type="term" value="F:DNA binding"/>
    <property type="evidence" value="ECO:0007669"/>
    <property type="project" value="UniProtKB-KW"/>
</dbReference>
<name>A0AAD5N7M0_PARTN</name>
<evidence type="ECO:0000256" key="1">
    <source>
        <dbReference type="ARBA" id="ARBA00002001"/>
    </source>
</evidence>
<evidence type="ECO:0000256" key="9">
    <source>
        <dbReference type="ARBA" id="ARBA00023269"/>
    </source>
</evidence>
<dbReference type="InterPro" id="IPR007125">
    <property type="entry name" value="H2A/H2B/H3"/>
</dbReference>
<dbReference type="GO" id="GO:0005634">
    <property type="term" value="C:nucleus"/>
    <property type="evidence" value="ECO:0007669"/>
    <property type="project" value="UniProtKB-SubCell"/>
</dbReference>
<keyword evidence="7" id="KW-0238">DNA-binding</keyword>
<gene>
    <name evidence="12" type="ORF">KIN20_023870</name>
</gene>
<dbReference type="GO" id="GO:0045087">
    <property type="term" value="P:innate immune response"/>
    <property type="evidence" value="ECO:0007669"/>
    <property type="project" value="UniProtKB-ARBA"/>
</dbReference>
<feature type="compositionally biased region" description="Basic residues" evidence="10">
    <location>
        <begin position="50"/>
        <end position="61"/>
    </location>
</feature>
<dbReference type="SMART" id="SM00427">
    <property type="entry name" value="H2B"/>
    <property type="match status" value="1"/>
</dbReference>
<dbReference type="EMBL" id="JAHQIW010004829">
    <property type="protein sequence ID" value="KAJ1363907.1"/>
    <property type="molecule type" value="Genomic_DNA"/>
</dbReference>
<dbReference type="AlphaFoldDB" id="A0AAD5N7M0"/>
<keyword evidence="8" id="KW-0539">Nucleus</keyword>
<dbReference type="InterPro" id="IPR000558">
    <property type="entry name" value="Histone_H2B"/>
</dbReference>
<evidence type="ECO:0000256" key="7">
    <source>
        <dbReference type="ARBA" id="ARBA00023125"/>
    </source>
</evidence>
<evidence type="ECO:0000256" key="6">
    <source>
        <dbReference type="ARBA" id="ARBA00022454"/>
    </source>
</evidence>
<keyword evidence="6" id="KW-0158">Chromosome</keyword>
<evidence type="ECO:0000256" key="8">
    <source>
        <dbReference type="ARBA" id="ARBA00023242"/>
    </source>
</evidence>
<dbReference type="Pfam" id="PF00125">
    <property type="entry name" value="Histone"/>
    <property type="match status" value="1"/>
</dbReference>
<dbReference type="GO" id="GO:0030527">
    <property type="term" value="F:structural constituent of chromatin"/>
    <property type="evidence" value="ECO:0007669"/>
    <property type="project" value="InterPro"/>
</dbReference>
<dbReference type="GO" id="GO:0046982">
    <property type="term" value="F:protein heterodimerization activity"/>
    <property type="evidence" value="ECO:0007669"/>
    <property type="project" value="InterPro"/>
</dbReference>
<dbReference type="SUPFAM" id="SSF47113">
    <property type="entry name" value="Histone-fold"/>
    <property type="match status" value="1"/>
</dbReference>
<keyword evidence="13" id="KW-1185">Reference proteome</keyword>
<evidence type="ECO:0000256" key="5">
    <source>
        <dbReference type="ARBA" id="ARBA00011538"/>
    </source>
</evidence>
<keyword evidence="9" id="KW-0544">Nucleosome core</keyword>
<accession>A0AAD5N7M0</accession>
<dbReference type="PANTHER" id="PTHR23428">
    <property type="entry name" value="HISTONE H2B"/>
    <property type="match status" value="1"/>
</dbReference>
<dbReference type="Proteomes" id="UP001196413">
    <property type="component" value="Unassembled WGS sequence"/>
</dbReference>
<feature type="region of interest" description="Disordered" evidence="10">
    <location>
        <begin position="48"/>
        <end position="68"/>
    </location>
</feature>
<evidence type="ECO:0000256" key="2">
    <source>
        <dbReference type="ARBA" id="ARBA00004123"/>
    </source>
</evidence>
<organism evidence="12 13">
    <name type="scientific">Parelaphostrongylus tenuis</name>
    <name type="common">Meningeal worm</name>
    <dbReference type="NCBI Taxonomy" id="148309"/>
    <lineage>
        <taxon>Eukaryota</taxon>
        <taxon>Metazoa</taxon>
        <taxon>Ecdysozoa</taxon>
        <taxon>Nematoda</taxon>
        <taxon>Chromadorea</taxon>
        <taxon>Rhabditida</taxon>
        <taxon>Rhabditina</taxon>
        <taxon>Rhabditomorpha</taxon>
        <taxon>Strongyloidea</taxon>
        <taxon>Metastrongylidae</taxon>
        <taxon>Parelaphostrongylus</taxon>
    </lineage>
</organism>
<dbReference type="Gene3D" id="1.10.20.10">
    <property type="entry name" value="Histone, subunit A"/>
    <property type="match status" value="1"/>
</dbReference>
<evidence type="ECO:0000313" key="12">
    <source>
        <dbReference type="EMBL" id="KAJ1363907.1"/>
    </source>
</evidence>
<dbReference type="CDD" id="cd22910">
    <property type="entry name" value="HFD_H2B"/>
    <property type="match status" value="1"/>
</dbReference>
<dbReference type="GO" id="GO:0000786">
    <property type="term" value="C:nucleosome"/>
    <property type="evidence" value="ECO:0007669"/>
    <property type="project" value="UniProtKB-KW"/>
</dbReference>
<comment type="caution">
    <text evidence="12">The sequence shown here is derived from an EMBL/GenBank/DDBJ whole genome shotgun (WGS) entry which is preliminary data.</text>
</comment>
<comment type="subunit">
    <text evidence="5">The nucleosome is a histone octamer containing two molecules each of H2A, H2B, H3 and H4 assembled in one H3-H4 heterotetramer and two H2A-H2B heterodimers. The octamer wraps approximately 147 bp of DNA.</text>
</comment>
<evidence type="ECO:0000256" key="10">
    <source>
        <dbReference type="SAM" id="MobiDB-lite"/>
    </source>
</evidence>
<proteinExistence type="inferred from homology"/>
<evidence type="ECO:0000256" key="4">
    <source>
        <dbReference type="ARBA" id="ARBA00006846"/>
    </source>
</evidence>
<comment type="function">
    <text evidence="1">Core component of nucleosome. Nucleosomes wrap and compact DNA into chromatin, limiting DNA accessibility to the cellular machineries which require DNA as a template. Histones thereby play a central role in transcription regulation, DNA repair, DNA replication and chromosomal stability. DNA accessibility is regulated via a complex set of post-translational modifications of histones, also called histone code, and nucleosome remodeling.</text>
</comment>
<evidence type="ECO:0000313" key="13">
    <source>
        <dbReference type="Proteomes" id="UP001196413"/>
    </source>
</evidence>
<comment type="similarity">
    <text evidence="4">Belongs to the histone H2B family.</text>
</comment>
<feature type="domain" description="Core Histone H2A/H2B/H3" evidence="11">
    <location>
        <begin position="60"/>
        <end position="140"/>
    </location>
</feature>
<comment type="subcellular location">
    <subcellularLocation>
        <location evidence="3">Chromosome</location>
    </subcellularLocation>
    <subcellularLocation>
        <location evidence="2">Nucleus</location>
    </subcellularLocation>
</comment>
<dbReference type="FunFam" id="1.10.20.10:FF:000016">
    <property type="entry name" value="Histone H2B"/>
    <property type="match status" value="1"/>
</dbReference>
<reference evidence="12" key="1">
    <citation type="submission" date="2021-06" db="EMBL/GenBank/DDBJ databases">
        <title>Parelaphostrongylus tenuis whole genome reference sequence.</title>
        <authorList>
            <person name="Garwood T.J."/>
            <person name="Larsen P.A."/>
            <person name="Fountain-Jones N.M."/>
            <person name="Garbe J.R."/>
            <person name="Macchietto M.G."/>
            <person name="Kania S.A."/>
            <person name="Gerhold R.W."/>
            <person name="Richards J.E."/>
            <person name="Wolf T.M."/>
        </authorList>
    </citation>
    <scope>NUCLEOTIDE SEQUENCE</scope>
    <source>
        <strain evidence="12">MNPRO001-30</strain>
        <tissue evidence="12">Meninges</tissue>
    </source>
</reference>
<protein>
    <recommendedName>
        <fullName evidence="11">Core Histone H2A/H2B/H3 domain-containing protein</fullName>
    </recommendedName>
</protein>
<evidence type="ECO:0000256" key="3">
    <source>
        <dbReference type="ARBA" id="ARBA00004286"/>
    </source>
</evidence>
<evidence type="ECO:0000259" key="11">
    <source>
        <dbReference type="Pfam" id="PF00125"/>
    </source>
</evidence>
<dbReference type="InterPro" id="IPR009072">
    <property type="entry name" value="Histone-fold"/>
</dbReference>